<dbReference type="HOGENOM" id="CLU_008523_10_3_1"/>
<dbReference type="InterPro" id="IPR033124">
    <property type="entry name" value="Ser_caboxypep_his_AS"/>
</dbReference>
<protein>
    <recommendedName>
        <fullName evidence="9">Carboxypeptidase</fullName>
    </recommendedName>
</protein>
<reference evidence="7 8" key="1">
    <citation type="submission" date="2015-01" db="EMBL/GenBank/DDBJ databases">
        <title>The Genome Sequence of Ochroconis gallopava CBS43764.</title>
        <authorList>
            <consortium name="The Broad Institute Genomics Platform"/>
            <person name="Cuomo C."/>
            <person name="de Hoog S."/>
            <person name="Gorbushina A."/>
            <person name="Stielow B."/>
            <person name="Teixiera M."/>
            <person name="Abouelleil A."/>
            <person name="Chapman S.B."/>
            <person name="Priest M."/>
            <person name="Young S.K."/>
            <person name="Wortman J."/>
            <person name="Nusbaum C."/>
            <person name="Birren B."/>
        </authorList>
    </citation>
    <scope>NUCLEOTIDE SEQUENCE [LARGE SCALE GENOMIC DNA]</scope>
    <source>
        <strain evidence="7 8">CBS 43764</strain>
    </source>
</reference>
<keyword evidence="2" id="KW-0121">Carboxypeptidase</keyword>
<evidence type="ECO:0000313" key="8">
    <source>
        <dbReference type="Proteomes" id="UP000053259"/>
    </source>
</evidence>
<dbReference type="EMBL" id="KN847578">
    <property type="protein sequence ID" value="KIV99359.1"/>
    <property type="molecule type" value="Genomic_DNA"/>
</dbReference>
<evidence type="ECO:0000256" key="3">
    <source>
        <dbReference type="ARBA" id="ARBA00022670"/>
    </source>
</evidence>
<keyword evidence="4" id="KW-0378">Hydrolase</keyword>
<dbReference type="PROSITE" id="PS00560">
    <property type="entry name" value="CARBOXYPEPT_SER_HIS"/>
    <property type="match status" value="1"/>
</dbReference>
<dbReference type="Proteomes" id="UP000053259">
    <property type="component" value="Unassembled WGS sequence"/>
</dbReference>
<dbReference type="PANTHER" id="PTHR11802:SF404">
    <property type="entry name" value="CARBOXYPEPTIDASE"/>
    <property type="match status" value="1"/>
</dbReference>
<organism evidence="7 8">
    <name type="scientific">Verruconis gallopava</name>
    <dbReference type="NCBI Taxonomy" id="253628"/>
    <lineage>
        <taxon>Eukaryota</taxon>
        <taxon>Fungi</taxon>
        <taxon>Dikarya</taxon>
        <taxon>Ascomycota</taxon>
        <taxon>Pezizomycotina</taxon>
        <taxon>Dothideomycetes</taxon>
        <taxon>Pleosporomycetidae</taxon>
        <taxon>Venturiales</taxon>
        <taxon>Sympoventuriaceae</taxon>
        <taxon>Verruconis</taxon>
    </lineage>
</organism>
<evidence type="ECO:0000256" key="5">
    <source>
        <dbReference type="ARBA" id="ARBA00023180"/>
    </source>
</evidence>
<evidence type="ECO:0008006" key="9">
    <source>
        <dbReference type="Google" id="ProtNLM"/>
    </source>
</evidence>
<dbReference type="GO" id="GO:0006508">
    <property type="term" value="P:proteolysis"/>
    <property type="evidence" value="ECO:0007669"/>
    <property type="project" value="UniProtKB-KW"/>
</dbReference>
<evidence type="ECO:0000256" key="4">
    <source>
        <dbReference type="ARBA" id="ARBA00022801"/>
    </source>
</evidence>
<dbReference type="OrthoDB" id="443318at2759"/>
<feature type="chain" id="PRO_5002248318" description="Carboxypeptidase" evidence="6">
    <location>
        <begin position="23"/>
        <end position="699"/>
    </location>
</feature>
<sequence>MSLQLLSLAASLLGLYSTRSCAQYPPPLNYTDVLHSPHNSNITVSYKSPAVGTCSTIFSTQRQFTGYISLPPGTLSPAVQQNYTINTFFWFVEARQKPESSPLTVWMNGGPGSSSLIGFFTENGPCEVVQTEDGSYGTQTRLWGWDRSSNVLYIDQPVQVGLSYDTATNGSLDLMQGKITIPPARNEGIGPAYTYLNGTFSSQKAYATANTSQIAARAVWHFLQTFLNAFPEYNPGVLPNNDTTNPTGVNLFTESYGGEYGPVFADFFESQNDLLRVGQLPAQSTLEIKLTSVGILNGLVDFKVQVPFFPTFANNNTYGIQAIDSATAKNALASMNAPDGCLDQLDECRNLQDTQDYASTGAVPLVNDKCSRAYQTCAQYQDLISGSGRSVYDIRQKDPTPVPSFAFQEYLNTRQVQQAIGTPINYTDVNPVQSAFLATGDPLRGTQLPALGRLLARGVRIALIYGDSDFICNWYGGEAISLSLATLLPSYSIPFPNAGYASIVVNSTYVGGAVRQYGNLSFSRVYDAGHLVPAYQPETAFTIFTRVIQGTAISTGELIDLSSYATTGPSSSTKTNKAGASHDPVCWIRSISDTCSADQRTQILAGNGVVIDGVWYANANDYNPPASSVAAGIPGKPAPNVTTTSGSPASSLPPVTGVYTATGTPSPSSAAAALKPSRGHESVAVISLLLAACYIYMCT</sequence>
<evidence type="ECO:0000313" key="7">
    <source>
        <dbReference type="EMBL" id="KIV99359.1"/>
    </source>
</evidence>
<dbReference type="GO" id="GO:0000324">
    <property type="term" value="C:fungal-type vacuole"/>
    <property type="evidence" value="ECO:0007669"/>
    <property type="project" value="TreeGrafter"/>
</dbReference>
<dbReference type="InterPro" id="IPR029058">
    <property type="entry name" value="AB_hydrolase_fold"/>
</dbReference>
<dbReference type="RefSeq" id="XP_016209229.1">
    <property type="nucleotide sequence ID" value="XM_016362880.1"/>
</dbReference>
<evidence type="ECO:0000256" key="2">
    <source>
        <dbReference type="ARBA" id="ARBA00022645"/>
    </source>
</evidence>
<dbReference type="VEuPathDB" id="FungiDB:PV09_08905"/>
<keyword evidence="8" id="KW-1185">Reference proteome</keyword>
<dbReference type="MEROPS" id="S10.016"/>
<dbReference type="GO" id="GO:0004185">
    <property type="term" value="F:serine-type carboxypeptidase activity"/>
    <property type="evidence" value="ECO:0007669"/>
    <property type="project" value="InterPro"/>
</dbReference>
<evidence type="ECO:0000256" key="6">
    <source>
        <dbReference type="SAM" id="SignalP"/>
    </source>
</evidence>
<dbReference type="GeneID" id="27316878"/>
<feature type="signal peptide" evidence="6">
    <location>
        <begin position="1"/>
        <end position="22"/>
    </location>
</feature>
<proteinExistence type="inferred from homology"/>
<dbReference type="PANTHER" id="PTHR11802">
    <property type="entry name" value="SERINE PROTEASE FAMILY S10 SERINE CARBOXYPEPTIDASE"/>
    <property type="match status" value="1"/>
</dbReference>
<dbReference type="Gene3D" id="3.40.50.1820">
    <property type="entry name" value="alpha/beta hydrolase"/>
    <property type="match status" value="1"/>
</dbReference>
<dbReference type="STRING" id="253628.A0A0D1ZZ57"/>
<keyword evidence="3" id="KW-0645">Protease</keyword>
<gene>
    <name evidence="7" type="ORF">PV09_08905</name>
</gene>
<dbReference type="SUPFAM" id="SSF53474">
    <property type="entry name" value="alpha/beta-Hydrolases"/>
    <property type="match status" value="1"/>
</dbReference>
<comment type="similarity">
    <text evidence="1">Belongs to the peptidase S10 family.</text>
</comment>
<dbReference type="PRINTS" id="PR00724">
    <property type="entry name" value="CRBOXYPTASEC"/>
</dbReference>
<dbReference type="InterPro" id="IPR001563">
    <property type="entry name" value="Peptidase_S10"/>
</dbReference>
<dbReference type="Pfam" id="PF00450">
    <property type="entry name" value="Peptidase_S10"/>
    <property type="match status" value="1"/>
</dbReference>
<accession>A0A0D1ZZ57</accession>
<dbReference type="InParanoid" id="A0A0D1ZZ57"/>
<keyword evidence="5" id="KW-0325">Glycoprotein</keyword>
<evidence type="ECO:0000256" key="1">
    <source>
        <dbReference type="ARBA" id="ARBA00009431"/>
    </source>
</evidence>
<keyword evidence="6" id="KW-0732">Signal</keyword>
<dbReference type="AlphaFoldDB" id="A0A0D1ZZ57"/>
<name>A0A0D1ZZ57_9PEZI</name>